<dbReference type="InterPro" id="IPR036388">
    <property type="entry name" value="WH-like_DNA-bd_sf"/>
</dbReference>
<dbReference type="InterPro" id="IPR039422">
    <property type="entry name" value="MarR/SlyA-like"/>
</dbReference>
<dbReference type="RefSeq" id="WP_347919909.1">
    <property type="nucleotide sequence ID" value="NZ_JBDXMX010000002.1"/>
</dbReference>
<feature type="domain" description="HTH marR-type" evidence="2">
    <location>
        <begin position="23"/>
        <end position="159"/>
    </location>
</feature>
<dbReference type="Pfam" id="PF01047">
    <property type="entry name" value="MarR"/>
    <property type="match status" value="1"/>
</dbReference>
<evidence type="ECO:0000313" key="4">
    <source>
        <dbReference type="Proteomes" id="UP001484097"/>
    </source>
</evidence>
<dbReference type="PANTHER" id="PTHR33164">
    <property type="entry name" value="TRANSCRIPTIONAL REGULATOR, MARR FAMILY"/>
    <property type="match status" value="1"/>
</dbReference>
<protein>
    <submittedName>
        <fullName evidence="3">MarR family transcriptional regulator</fullName>
    </submittedName>
</protein>
<proteinExistence type="predicted"/>
<dbReference type="EMBL" id="JBDXMX010000002">
    <property type="protein sequence ID" value="MEO9247364.1"/>
    <property type="molecule type" value="Genomic_DNA"/>
</dbReference>
<dbReference type="Gene3D" id="1.10.10.10">
    <property type="entry name" value="Winged helix-like DNA-binding domain superfamily/Winged helix DNA-binding domain"/>
    <property type="match status" value="1"/>
</dbReference>
<keyword evidence="4" id="KW-1185">Reference proteome</keyword>
<dbReference type="InterPro" id="IPR000835">
    <property type="entry name" value="HTH_MarR-typ"/>
</dbReference>
<dbReference type="PANTHER" id="PTHR33164:SF43">
    <property type="entry name" value="HTH-TYPE TRANSCRIPTIONAL REPRESSOR YETL"/>
    <property type="match status" value="1"/>
</dbReference>
<dbReference type="SUPFAM" id="SSF46785">
    <property type="entry name" value="Winged helix' DNA-binding domain"/>
    <property type="match status" value="1"/>
</dbReference>
<dbReference type="SMART" id="SM00347">
    <property type="entry name" value="HTH_MARR"/>
    <property type="match status" value="1"/>
</dbReference>
<sequence>MAADADNSGGGYWYPESASSTSPVDVLNLLRQYREAERRMRVRTRDSMRMGETDLVALRHLLQATGAGRRMRQRDLASVLEISAASTSALVDRLIRDGYVQRVAHPEDRRSVVIEPTSKTDEEVRATLGQMHRRMLSAVESLSPAELAAVGKFLTALTHSVE</sequence>
<feature type="region of interest" description="Disordered" evidence="1">
    <location>
        <begin position="1"/>
        <end position="20"/>
    </location>
</feature>
<name>A0ABV0IGS4_9MICC</name>
<dbReference type="InterPro" id="IPR036390">
    <property type="entry name" value="WH_DNA-bd_sf"/>
</dbReference>
<accession>A0ABV0IGS4</accession>
<gene>
    <name evidence="3" type="ORF">ABDK96_06700</name>
</gene>
<evidence type="ECO:0000313" key="3">
    <source>
        <dbReference type="EMBL" id="MEO9247364.1"/>
    </source>
</evidence>
<evidence type="ECO:0000259" key="2">
    <source>
        <dbReference type="PROSITE" id="PS50995"/>
    </source>
</evidence>
<organism evidence="3 4">
    <name type="scientific">Citricoccus nitrophenolicus</name>
    <dbReference type="NCBI Taxonomy" id="863575"/>
    <lineage>
        <taxon>Bacteria</taxon>
        <taxon>Bacillati</taxon>
        <taxon>Actinomycetota</taxon>
        <taxon>Actinomycetes</taxon>
        <taxon>Micrococcales</taxon>
        <taxon>Micrococcaceae</taxon>
        <taxon>Citricoccus</taxon>
    </lineage>
</organism>
<evidence type="ECO:0000256" key="1">
    <source>
        <dbReference type="SAM" id="MobiDB-lite"/>
    </source>
</evidence>
<dbReference type="Proteomes" id="UP001484097">
    <property type="component" value="Unassembled WGS sequence"/>
</dbReference>
<dbReference type="PROSITE" id="PS50995">
    <property type="entry name" value="HTH_MARR_2"/>
    <property type="match status" value="1"/>
</dbReference>
<comment type="caution">
    <text evidence="3">The sequence shown here is derived from an EMBL/GenBank/DDBJ whole genome shotgun (WGS) entry which is preliminary data.</text>
</comment>
<reference evidence="3 4" key="1">
    <citation type="submission" date="2024-05" db="EMBL/GenBank/DDBJ databases">
        <authorList>
            <person name="Yi C."/>
        </authorList>
    </citation>
    <scope>NUCLEOTIDE SEQUENCE [LARGE SCALE GENOMIC DNA]</scope>
    <source>
        <strain evidence="3 4">XS13</strain>
    </source>
</reference>